<dbReference type="GO" id="GO:0005742">
    <property type="term" value="C:mitochondrial outer membrane translocase complex"/>
    <property type="evidence" value="ECO:0007669"/>
    <property type="project" value="InterPro"/>
</dbReference>
<keyword evidence="10" id="KW-0472">Membrane</keyword>
<keyword evidence="8" id="KW-1133">Transmembrane helix</keyword>
<dbReference type="GO" id="GO:0015031">
    <property type="term" value="P:protein transport"/>
    <property type="evidence" value="ECO:0007669"/>
    <property type="project" value="UniProtKB-KW"/>
</dbReference>
<evidence type="ECO:0000313" key="12">
    <source>
        <dbReference type="Proteomes" id="UP000316621"/>
    </source>
</evidence>
<dbReference type="PANTHER" id="PTHR32409">
    <property type="entry name" value="MITOCHONDRIAL IMPORT RECEPTOR SUBUNIT TOM20-1-RELATED"/>
    <property type="match status" value="1"/>
</dbReference>
<dbReference type="GO" id="GO:0045040">
    <property type="term" value="P:protein insertion into mitochondrial outer membrane"/>
    <property type="evidence" value="ECO:0007669"/>
    <property type="project" value="InterPro"/>
</dbReference>
<evidence type="ECO:0000256" key="1">
    <source>
        <dbReference type="ARBA" id="ARBA00003450"/>
    </source>
</evidence>
<dbReference type="PANTHER" id="PTHR32409:SF3">
    <property type="entry name" value="MITOCHONDRIAL IMPORT RECEPTOR SUBUNIT TOM20-1-RELATED"/>
    <property type="match status" value="1"/>
</dbReference>
<dbReference type="EMBL" id="CM010721">
    <property type="protein sequence ID" value="RZC69980.1"/>
    <property type="molecule type" value="Genomic_DNA"/>
</dbReference>
<keyword evidence="12" id="KW-1185">Reference proteome</keyword>
<dbReference type="AlphaFoldDB" id="A0A4Y7KC96"/>
<comment type="function">
    <text evidence="1">Central component of the receptor complex responsible for the recognition and translocation of cytosolically synthesized mitochondrial preproteins. Together with TOM22 functions as the transit peptide receptor at the surface of the mitochondrion outer membrane and facilitates the movement of preproteins into the translocation pore.</text>
</comment>
<evidence type="ECO:0000256" key="3">
    <source>
        <dbReference type="ARBA" id="ARBA00005792"/>
    </source>
</evidence>
<evidence type="ECO:0000256" key="4">
    <source>
        <dbReference type="ARBA" id="ARBA00022448"/>
    </source>
</evidence>
<dbReference type="Gramene" id="RZC69980">
    <property type="protein sequence ID" value="RZC69980"/>
    <property type="gene ID" value="C5167_033109"/>
</dbReference>
<dbReference type="InterPro" id="IPR010547">
    <property type="entry name" value="TOM20_imprt_rcpt"/>
</dbReference>
<evidence type="ECO:0000256" key="7">
    <source>
        <dbReference type="ARBA" id="ARBA00022927"/>
    </source>
</evidence>
<gene>
    <name evidence="11" type="ORF">C5167_033109</name>
</gene>
<evidence type="ECO:0000256" key="8">
    <source>
        <dbReference type="ARBA" id="ARBA00022989"/>
    </source>
</evidence>
<comment type="subcellular location">
    <subcellularLocation>
        <location evidence="2">Mitochondrion outer membrane</location>
        <topology evidence="2">Single-pass membrane protein</topology>
    </subcellularLocation>
</comment>
<evidence type="ECO:0000256" key="6">
    <source>
        <dbReference type="ARBA" id="ARBA00022787"/>
    </source>
</evidence>
<evidence type="ECO:0000256" key="10">
    <source>
        <dbReference type="ARBA" id="ARBA00023136"/>
    </source>
</evidence>
<proteinExistence type="inferred from homology"/>
<keyword evidence="6" id="KW-1000">Mitochondrion outer membrane</keyword>
<dbReference type="OrthoDB" id="1056333at2759"/>
<sequence>MILAAISKLEEALLINPLKHDAIWCLGNAHMVHGLMTPDYNVARNYFDKAAEFYQQAVEEDPNNQMYFKSLQSIAMAPEFHTEIHKQGVA</sequence>
<dbReference type="Gene3D" id="1.25.40.10">
    <property type="entry name" value="Tetratricopeptide repeat domain"/>
    <property type="match status" value="1"/>
</dbReference>
<evidence type="ECO:0000256" key="9">
    <source>
        <dbReference type="ARBA" id="ARBA00023128"/>
    </source>
</evidence>
<evidence type="ECO:0000256" key="2">
    <source>
        <dbReference type="ARBA" id="ARBA00004572"/>
    </source>
</evidence>
<organism evidence="11 12">
    <name type="scientific">Papaver somniferum</name>
    <name type="common">Opium poppy</name>
    <dbReference type="NCBI Taxonomy" id="3469"/>
    <lineage>
        <taxon>Eukaryota</taxon>
        <taxon>Viridiplantae</taxon>
        <taxon>Streptophyta</taxon>
        <taxon>Embryophyta</taxon>
        <taxon>Tracheophyta</taxon>
        <taxon>Spermatophyta</taxon>
        <taxon>Magnoliopsida</taxon>
        <taxon>Ranunculales</taxon>
        <taxon>Papaveraceae</taxon>
        <taxon>Papaveroideae</taxon>
        <taxon>Papaver</taxon>
    </lineage>
</organism>
<dbReference type="Pfam" id="PF06552">
    <property type="entry name" value="TOM20_plant"/>
    <property type="match status" value="1"/>
</dbReference>
<dbReference type="SUPFAM" id="SSF48452">
    <property type="entry name" value="TPR-like"/>
    <property type="match status" value="1"/>
</dbReference>
<reference evidence="11 12" key="1">
    <citation type="journal article" date="2018" name="Science">
        <title>The opium poppy genome and morphinan production.</title>
        <authorList>
            <person name="Guo L."/>
            <person name="Winzer T."/>
            <person name="Yang X."/>
            <person name="Li Y."/>
            <person name="Ning Z."/>
            <person name="He Z."/>
            <person name="Teodor R."/>
            <person name="Lu Y."/>
            <person name="Bowser T.A."/>
            <person name="Graham I.A."/>
            <person name="Ye K."/>
        </authorList>
    </citation>
    <scope>NUCLEOTIDE SEQUENCE [LARGE SCALE GENOMIC DNA]</scope>
    <source>
        <strain evidence="12">cv. HN1</strain>
        <tissue evidence="11">Leaves</tissue>
    </source>
</reference>
<accession>A0A4Y7KC96</accession>
<dbReference type="Proteomes" id="UP000316621">
    <property type="component" value="Chromosome 7"/>
</dbReference>
<keyword evidence="7" id="KW-0653">Protein transport</keyword>
<keyword evidence="5" id="KW-0812">Transmembrane</keyword>
<dbReference type="InterPro" id="IPR011990">
    <property type="entry name" value="TPR-like_helical_dom_sf"/>
</dbReference>
<keyword evidence="9" id="KW-0496">Mitochondrion</keyword>
<evidence type="ECO:0000256" key="5">
    <source>
        <dbReference type="ARBA" id="ARBA00022692"/>
    </source>
</evidence>
<evidence type="ECO:0000313" key="11">
    <source>
        <dbReference type="EMBL" id="RZC69980.1"/>
    </source>
</evidence>
<protein>
    <submittedName>
        <fullName evidence="11">Uncharacterized protein</fullName>
    </submittedName>
</protein>
<name>A0A4Y7KC96_PAPSO</name>
<keyword evidence="4" id="KW-0813">Transport</keyword>
<comment type="similarity">
    <text evidence="3">Belongs to the Tom20 family.</text>
</comment>
<dbReference type="OMA" id="AHTCHAF"/>